<reference evidence="4 5" key="1">
    <citation type="submission" date="2019-08" db="EMBL/GenBank/DDBJ databases">
        <title>Deep-cultivation of Planctomycetes and their phenomic and genomic characterization uncovers novel biology.</title>
        <authorList>
            <person name="Wiegand S."/>
            <person name="Jogler M."/>
            <person name="Boedeker C."/>
            <person name="Pinto D."/>
            <person name="Vollmers J."/>
            <person name="Rivas-Marin E."/>
            <person name="Kohn T."/>
            <person name="Peeters S.H."/>
            <person name="Heuer A."/>
            <person name="Rast P."/>
            <person name="Oberbeckmann S."/>
            <person name="Bunk B."/>
            <person name="Jeske O."/>
            <person name="Meyerdierks A."/>
            <person name="Storesund J.E."/>
            <person name="Kallscheuer N."/>
            <person name="Luecker S."/>
            <person name="Lage O.M."/>
            <person name="Pohl T."/>
            <person name="Merkel B.J."/>
            <person name="Hornburger P."/>
            <person name="Mueller R.-W."/>
            <person name="Bruemmer F."/>
            <person name="Labrenz M."/>
            <person name="Spormann A.M."/>
            <person name="Op den Camp H."/>
            <person name="Overmann J."/>
            <person name="Amann R."/>
            <person name="Jetten M.S.M."/>
            <person name="Mascher T."/>
            <person name="Medema M.H."/>
            <person name="Devos D.P."/>
            <person name="Kaster A.-K."/>
            <person name="Ovreas L."/>
            <person name="Rohde M."/>
            <person name="Galperin M.Y."/>
            <person name="Jogler C."/>
        </authorList>
    </citation>
    <scope>NUCLEOTIDE SEQUENCE [LARGE SCALE GENOMIC DNA]</scope>
    <source>
        <strain evidence="4 5">FC18</strain>
    </source>
</reference>
<feature type="compositionally biased region" description="Polar residues" evidence="1">
    <location>
        <begin position="49"/>
        <end position="62"/>
    </location>
</feature>
<keyword evidence="2" id="KW-1133">Transmembrane helix</keyword>
<feature type="transmembrane region" description="Helical" evidence="2">
    <location>
        <begin position="242"/>
        <end position="260"/>
    </location>
</feature>
<evidence type="ECO:0000313" key="5">
    <source>
        <dbReference type="Proteomes" id="UP000322214"/>
    </source>
</evidence>
<dbReference type="AlphaFoldDB" id="A0A5B9PG04"/>
<keyword evidence="2" id="KW-0472">Membrane</keyword>
<accession>A0A5B9PG04</accession>
<dbReference type="PANTHER" id="PTHR30373">
    <property type="entry name" value="UPF0603 PROTEIN YGCG"/>
    <property type="match status" value="1"/>
</dbReference>
<evidence type="ECO:0000256" key="1">
    <source>
        <dbReference type="SAM" id="MobiDB-lite"/>
    </source>
</evidence>
<dbReference type="EMBL" id="CP042912">
    <property type="protein sequence ID" value="QEG25264.1"/>
    <property type="molecule type" value="Genomic_DNA"/>
</dbReference>
<organism evidence="4 5">
    <name type="scientific">Mariniblastus fucicola</name>
    <dbReference type="NCBI Taxonomy" id="980251"/>
    <lineage>
        <taxon>Bacteria</taxon>
        <taxon>Pseudomonadati</taxon>
        <taxon>Planctomycetota</taxon>
        <taxon>Planctomycetia</taxon>
        <taxon>Pirellulales</taxon>
        <taxon>Pirellulaceae</taxon>
        <taxon>Mariniblastus</taxon>
    </lineage>
</organism>
<name>A0A5B9PG04_9BACT</name>
<evidence type="ECO:0000256" key="2">
    <source>
        <dbReference type="SAM" id="Phobius"/>
    </source>
</evidence>
<feature type="region of interest" description="Disordered" evidence="1">
    <location>
        <begin position="42"/>
        <end position="74"/>
    </location>
</feature>
<protein>
    <recommendedName>
        <fullName evidence="3">TPM domain-containing protein</fullName>
    </recommendedName>
</protein>
<dbReference type="Gene3D" id="3.10.310.50">
    <property type="match status" value="1"/>
</dbReference>
<evidence type="ECO:0000313" key="4">
    <source>
        <dbReference type="EMBL" id="QEG25264.1"/>
    </source>
</evidence>
<dbReference type="KEGG" id="mff:MFFC18_51880"/>
<dbReference type="Proteomes" id="UP000322214">
    <property type="component" value="Chromosome"/>
</dbReference>
<keyword evidence="2" id="KW-0812">Transmembrane</keyword>
<feature type="domain" description="TPM" evidence="3">
    <location>
        <begin position="86"/>
        <end position="209"/>
    </location>
</feature>
<keyword evidence="5" id="KW-1185">Reference proteome</keyword>
<dbReference type="InterPro" id="IPR007621">
    <property type="entry name" value="TPM_dom"/>
</dbReference>
<dbReference type="PANTHER" id="PTHR30373:SF2">
    <property type="entry name" value="UPF0603 PROTEIN YGCG"/>
    <property type="match status" value="1"/>
</dbReference>
<gene>
    <name evidence="4" type="ORF">MFFC18_51880</name>
</gene>
<proteinExistence type="predicted"/>
<dbReference type="STRING" id="980251.GCA_001642875_03774"/>
<evidence type="ECO:0000259" key="3">
    <source>
        <dbReference type="Pfam" id="PF04536"/>
    </source>
</evidence>
<sequence length="418" mass="46230">MENVFPIQFVQGRLLLLALTFSFAFVLPLSSVSAQENRGVEFRVDGSKSSKSQTPTNQQNARPASARPVGKITPYNIPTPRPEGWVVDLTNTLNAEEKNHINEVCEEVFQTVGREMTVVVIDTTNGVHHRTFGMNLFNHWQVGSAFRNNGILVMAAIKDRQAEIVLGKGIDTTEQERVAQQIMDNVIVPNFQRNDPGSALYEGIRACAARILLVSDIKAPPELPSAAEKRAQQRKYQRRRSLIPWFLGALGVGGLGLVIGGRYWIRYRPRICEVCNDRRVLLDEVKDDEFLDPPERLEERIGSVDYDVWACLTCEEVIKIRYGKFWTRYSFCPKCGYATRSKITRTLIHATTSHGGKVLVEEKCANCDYYDRHTYYTPRVVKSSSSSSSGFGGGSSGGGFSGGFGGGSSSGGGASGSW</sequence>
<dbReference type="Pfam" id="PF04536">
    <property type="entry name" value="TPM_phosphatase"/>
    <property type="match status" value="1"/>
</dbReference>